<evidence type="ECO:0000313" key="4">
    <source>
        <dbReference type="Proteomes" id="UP001058330"/>
    </source>
</evidence>
<dbReference type="AlphaFoldDB" id="A0A1H7IGE9"/>
<keyword evidence="1" id="KW-0966">Cell projection</keyword>
<keyword evidence="1" id="KW-0282">Flagellum</keyword>
<gene>
    <name evidence="2" type="ORF">KU306_10760</name>
    <name evidence="1" type="ORF">SAMN04488691_101870</name>
</gene>
<dbReference type="GO" id="GO:0005198">
    <property type="term" value="F:structural molecule activity"/>
    <property type="evidence" value="ECO:0007669"/>
    <property type="project" value="InterPro"/>
</dbReference>
<dbReference type="EMBL" id="FOAD01000001">
    <property type="protein sequence ID" value="SEK60932.1"/>
    <property type="molecule type" value="Genomic_DNA"/>
</dbReference>
<dbReference type="RefSeq" id="WP_074792317.1">
    <property type="nucleotide sequence ID" value="NZ_CP078063.1"/>
</dbReference>
<reference evidence="2" key="2">
    <citation type="submission" date="2021-07" db="EMBL/GenBank/DDBJ databases">
        <title>Studies on halocins as antimicrobial molecules from haloarchaea.</title>
        <authorList>
            <person name="Kumar S."/>
            <person name="Khare S.K."/>
        </authorList>
    </citation>
    <scope>NUCLEOTIDE SEQUENCE</scope>
    <source>
        <strain evidence="2">NCIM 5678</strain>
    </source>
</reference>
<dbReference type="PANTHER" id="PTHR42200">
    <property type="entry name" value="ARCHAEAL FLAGELLA-RELATED PROTEIN F-RELATED"/>
    <property type="match status" value="1"/>
</dbReference>
<dbReference type="EMBL" id="CP078063">
    <property type="protein sequence ID" value="UVE49403.1"/>
    <property type="molecule type" value="Genomic_DNA"/>
</dbReference>
<sequence>MGFGVSGSTAIIFLGVLIATGTLYTATSNAAENVLDAQDAESERALERTNTEITIANATYNSTSDVLSVNVTNTGATTLEVDETTLLVDNEYTAPGSTSVDGDTTTNLWYAGQNLTMNYTTTTTPSRVKVVTSTGVAVTNETVVVS</sequence>
<dbReference type="GeneID" id="74529387"/>
<accession>A0A1H7IGE9</accession>
<evidence type="ECO:0000313" key="1">
    <source>
        <dbReference type="EMBL" id="SEK60932.1"/>
    </source>
</evidence>
<name>A0A1H7IGE9_HALLR</name>
<dbReference type="InterPro" id="IPR002774">
    <property type="entry name" value="Flagellin_arc-type"/>
</dbReference>
<keyword evidence="4" id="KW-1185">Reference proteome</keyword>
<dbReference type="Proteomes" id="UP001058330">
    <property type="component" value="Chromosome"/>
</dbReference>
<dbReference type="OrthoDB" id="62189at2157"/>
<dbReference type="Proteomes" id="UP000183894">
    <property type="component" value="Unassembled WGS sequence"/>
</dbReference>
<protein>
    <submittedName>
        <fullName evidence="2">Fla cluster protein FlaF</fullName>
    </submittedName>
    <submittedName>
        <fullName evidence="1">Flagellar protein FlaF</fullName>
    </submittedName>
</protein>
<dbReference type="Pfam" id="PF01917">
    <property type="entry name" value="Flagellin_arch-type"/>
    <property type="match status" value="1"/>
</dbReference>
<evidence type="ECO:0000313" key="3">
    <source>
        <dbReference type="Proteomes" id="UP000183894"/>
    </source>
</evidence>
<reference evidence="1 3" key="1">
    <citation type="submission" date="2016-10" db="EMBL/GenBank/DDBJ databases">
        <authorList>
            <person name="de Groot N.N."/>
        </authorList>
    </citation>
    <scope>NUCLEOTIDE SEQUENCE [LARGE SCALE GENOMIC DNA]</scope>
    <source>
        <strain evidence="1 3">CDM_5</strain>
    </source>
</reference>
<organism evidence="1 3">
    <name type="scientific">Haloferax larsenii</name>
    <dbReference type="NCBI Taxonomy" id="302484"/>
    <lineage>
        <taxon>Archaea</taxon>
        <taxon>Methanobacteriati</taxon>
        <taxon>Methanobacteriota</taxon>
        <taxon>Stenosarchaea group</taxon>
        <taxon>Halobacteria</taxon>
        <taxon>Halobacteriales</taxon>
        <taxon>Haloferacaceae</taxon>
        <taxon>Haloferax</taxon>
    </lineage>
</organism>
<dbReference type="GO" id="GO:0097588">
    <property type="term" value="P:archaeal or bacterial-type flagellum-dependent cell motility"/>
    <property type="evidence" value="ECO:0007669"/>
    <property type="project" value="InterPro"/>
</dbReference>
<evidence type="ECO:0000313" key="2">
    <source>
        <dbReference type="EMBL" id="UVE49403.1"/>
    </source>
</evidence>
<dbReference type="PANTHER" id="PTHR42200:SF2">
    <property type="entry name" value="ARCHAEAL FLAGELLA-RELATED PROTEIN F"/>
    <property type="match status" value="1"/>
</dbReference>
<keyword evidence="1" id="KW-0969">Cilium</keyword>
<proteinExistence type="predicted"/>